<feature type="compositionally biased region" description="Polar residues" evidence="1">
    <location>
        <begin position="168"/>
        <end position="180"/>
    </location>
</feature>
<evidence type="ECO:0000256" key="1">
    <source>
        <dbReference type="SAM" id="MobiDB-lite"/>
    </source>
</evidence>
<evidence type="ECO:0000313" key="3">
    <source>
        <dbReference type="Proteomes" id="UP000222788"/>
    </source>
</evidence>
<feature type="compositionally biased region" description="Polar residues" evidence="1">
    <location>
        <begin position="455"/>
        <end position="468"/>
    </location>
</feature>
<dbReference type="AlphaFoldDB" id="A0A2C5X293"/>
<feature type="region of interest" description="Disordered" evidence="1">
    <location>
        <begin position="243"/>
        <end position="330"/>
    </location>
</feature>
<protein>
    <submittedName>
        <fullName evidence="2">Uncharacterized protein</fullName>
    </submittedName>
</protein>
<gene>
    <name evidence="2" type="ORF">CFIMG_004037RA</name>
</gene>
<dbReference type="EMBL" id="APWK03000079">
    <property type="protein sequence ID" value="PHH51994.1"/>
    <property type="molecule type" value="Genomic_DNA"/>
</dbReference>
<keyword evidence="3" id="KW-1185">Reference proteome</keyword>
<comment type="caution">
    <text evidence="2">The sequence shown here is derived from an EMBL/GenBank/DDBJ whole genome shotgun (WGS) entry which is preliminary data.</text>
</comment>
<dbReference type="OrthoDB" id="5426191at2759"/>
<dbReference type="STRING" id="1035309.A0A2C5X293"/>
<feature type="region of interest" description="Disordered" evidence="1">
    <location>
        <begin position="447"/>
        <end position="483"/>
    </location>
</feature>
<feature type="compositionally biased region" description="Polar residues" evidence="1">
    <location>
        <begin position="314"/>
        <end position="330"/>
    </location>
</feature>
<name>A0A2C5X293_9PEZI</name>
<feature type="compositionally biased region" description="Polar residues" evidence="1">
    <location>
        <begin position="120"/>
        <end position="131"/>
    </location>
</feature>
<organism evidence="2 3">
    <name type="scientific">Ceratocystis fimbriata CBS 114723</name>
    <dbReference type="NCBI Taxonomy" id="1035309"/>
    <lineage>
        <taxon>Eukaryota</taxon>
        <taxon>Fungi</taxon>
        <taxon>Dikarya</taxon>
        <taxon>Ascomycota</taxon>
        <taxon>Pezizomycotina</taxon>
        <taxon>Sordariomycetes</taxon>
        <taxon>Hypocreomycetidae</taxon>
        <taxon>Microascales</taxon>
        <taxon>Ceratocystidaceae</taxon>
        <taxon>Ceratocystis</taxon>
    </lineage>
</organism>
<reference evidence="2 3" key="2">
    <citation type="journal article" date="2013" name="IMA Fungus">
        <title>IMA Genome-F 1: Ceratocystis fimbriata: Draft nuclear genome sequence for the plant pathogen, Ceratocystis fimbriata.</title>
        <authorList>
            <person name="Wilken P.M."/>
            <person name="Steenkamp E.T."/>
            <person name="Wingfield M.J."/>
            <person name="de Beer Z.W."/>
            <person name="Wingfield B.D."/>
        </authorList>
    </citation>
    <scope>NUCLEOTIDE SEQUENCE [LARGE SCALE GENOMIC DNA]</scope>
    <source>
        <strain evidence="2 3">CBS 114723</strain>
    </source>
</reference>
<feature type="region of interest" description="Disordered" evidence="1">
    <location>
        <begin position="110"/>
        <end position="198"/>
    </location>
</feature>
<accession>A0A2C5X293</accession>
<feature type="compositionally biased region" description="Polar residues" evidence="1">
    <location>
        <begin position="249"/>
        <end position="264"/>
    </location>
</feature>
<proteinExistence type="predicted"/>
<evidence type="ECO:0000313" key="2">
    <source>
        <dbReference type="EMBL" id="PHH51994.1"/>
    </source>
</evidence>
<sequence length="637" mass="69527">MSPPDPFDERRMKIFPGAEVVNGAVVTRSILPFHETAQNPPILLETALKQGPEQPNESLYPLVLYIARVAGSNNIILSNLKPGHNSVTRTDVENSLYFVQQLDPTEPFLAATSPIDVDSPASTRPSSTQGPKDSPAKSDFLPPPPLQEHPIFRQTSQSAGHVPKSPAPSWNSVIATAPSPNQLPPPPIVTGIRRKPVPPDLETRRLSALSALDSPLATKKPDLETDARPPVSPYLREIMEAGARRRGAASNTPSQICTGGSSRNSMPSSPPLLQSESPPLRSSARLHISSARPKSSGCPSSSNVYLSAHGYPTPRNTPSPSVSPRNSMLPAINTNINGTVTLPQPMGMSLRLVRWHHSTSQTWPVAHLVSAPLAPTTKEMRRKSLGASTTTTIPPLRIILDNPGYTPFADTPSQVFHQRADRTNLPMLVRDVDMSYEKSWTKRLLQHSRGKKSESSCNGHSHGYSRNSSSDEDTSVNLTAGPGLKKDGYTFMTPWDTRCFFRTGKAGTSLVCYHAVPIQQSRARSRSHSHSRNSMASGFGSPEKEEKKRFREIPVSELRFNLPGMSLFGTPPGENRSHFPIAKETPNWLGKEKAGGGRHGDHAKMGKLIIFEGGKDMVDLVVAANVGIWWRSWEITH</sequence>
<dbReference type="Proteomes" id="UP000222788">
    <property type="component" value="Unassembled WGS sequence"/>
</dbReference>
<feature type="region of interest" description="Disordered" evidence="1">
    <location>
        <begin position="522"/>
        <end position="548"/>
    </location>
</feature>
<feature type="compositionally biased region" description="Low complexity" evidence="1">
    <location>
        <begin position="265"/>
        <end position="283"/>
    </location>
</feature>
<reference evidence="2 3" key="1">
    <citation type="journal article" date="2013" name="Fungal Biol.">
        <title>Analysis of microsatellite markers in the genome of the plant pathogen Ceratocystis fimbriata.</title>
        <authorList>
            <person name="Simpson M.C."/>
            <person name="Wilken P.M."/>
            <person name="Coetzee M.P."/>
            <person name="Wingfield M.J."/>
            <person name="Wingfield B.D."/>
        </authorList>
    </citation>
    <scope>NUCLEOTIDE SEQUENCE [LARGE SCALE GENOMIC DNA]</scope>
    <source>
        <strain evidence="2 3">CBS 114723</strain>
    </source>
</reference>